<keyword evidence="3" id="KW-1185">Reference proteome</keyword>
<organism evidence="2 3">
    <name type="scientific">Symbiodinium microadriaticum</name>
    <name type="common">Dinoflagellate</name>
    <name type="synonym">Zooxanthella microadriatica</name>
    <dbReference type="NCBI Taxonomy" id="2951"/>
    <lineage>
        <taxon>Eukaryota</taxon>
        <taxon>Sar</taxon>
        <taxon>Alveolata</taxon>
        <taxon>Dinophyceae</taxon>
        <taxon>Suessiales</taxon>
        <taxon>Symbiodiniaceae</taxon>
        <taxon>Symbiodinium</taxon>
    </lineage>
</organism>
<comment type="caution">
    <text evidence="2">The sequence shown here is derived from an EMBL/GenBank/DDBJ whole genome shotgun (WGS) entry which is preliminary data.</text>
</comment>
<dbReference type="EMBL" id="LSRX01000962">
    <property type="protein sequence ID" value="OLP85689.1"/>
    <property type="molecule type" value="Genomic_DNA"/>
</dbReference>
<feature type="compositionally biased region" description="Basic and acidic residues" evidence="1">
    <location>
        <begin position="270"/>
        <end position="282"/>
    </location>
</feature>
<dbReference type="OrthoDB" id="10431787at2759"/>
<gene>
    <name evidence="2" type="ORF">AK812_SmicGene33293</name>
</gene>
<dbReference type="AlphaFoldDB" id="A0A1Q9CRY9"/>
<protein>
    <submittedName>
        <fullName evidence="2">Uncharacterized protein</fullName>
    </submittedName>
</protein>
<sequence>MTLDTKSSRQKACQGFENTRYFKTCILTSGMVESQVMNGGGWDIMDGQVGRLVVPPSSTLTAEFRSLLHFLYAGDDMLSLKHFCELSVKDSFNEVETQAQAVPPAEGGGQGAFCSGGGGGAGGSETAALDEPLDTTGVAEIKNNSPYHADFAAASSEAAQGTGQAVRHGAGASDLVPEEELREKGTAQLRVSPHISRCKRCAQATAQTSDQLVATISAVYAVDRYMAKLSPFKYRIAPSVWEHLLQRLADALVSPASTNKEQLKNAMSRQPHEDLHGTRWWK</sequence>
<evidence type="ECO:0000256" key="1">
    <source>
        <dbReference type="SAM" id="MobiDB-lite"/>
    </source>
</evidence>
<proteinExistence type="predicted"/>
<feature type="region of interest" description="Disordered" evidence="1">
    <location>
        <begin position="102"/>
        <end position="128"/>
    </location>
</feature>
<name>A0A1Q9CRY9_SYMMI</name>
<evidence type="ECO:0000313" key="3">
    <source>
        <dbReference type="Proteomes" id="UP000186817"/>
    </source>
</evidence>
<evidence type="ECO:0000313" key="2">
    <source>
        <dbReference type="EMBL" id="OLP85689.1"/>
    </source>
</evidence>
<reference evidence="2 3" key="1">
    <citation type="submission" date="2016-02" db="EMBL/GenBank/DDBJ databases">
        <title>Genome analysis of coral dinoflagellate symbionts highlights evolutionary adaptations to a symbiotic lifestyle.</title>
        <authorList>
            <person name="Aranda M."/>
            <person name="Li Y."/>
            <person name="Liew Y.J."/>
            <person name="Baumgarten S."/>
            <person name="Simakov O."/>
            <person name="Wilson M."/>
            <person name="Piel J."/>
            <person name="Ashoor H."/>
            <person name="Bougouffa S."/>
            <person name="Bajic V.B."/>
            <person name="Ryu T."/>
            <person name="Ravasi T."/>
            <person name="Bayer T."/>
            <person name="Micklem G."/>
            <person name="Kim H."/>
            <person name="Bhak J."/>
            <person name="Lajeunesse T.C."/>
            <person name="Voolstra C.R."/>
        </authorList>
    </citation>
    <scope>NUCLEOTIDE SEQUENCE [LARGE SCALE GENOMIC DNA]</scope>
    <source>
        <strain evidence="2 3">CCMP2467</strain>
    </source>
</reference>
<accession>A0A1Q9CRY9</accession>
<dbReference type="Proteomes" id="UP000186817">
    <property type="component" value="Unassembled WGS sequence"/>
</dbReference>
<feature type="region of interest" description="Disordered" evidence="1">
    <location>
        <begin position="260"/>
        <end position="282"/>
    </location>
</feature>
<feature type="compositionally biased region" description="Gly residues" evidence="1">
    <location>
        <begin position="106"/>
        <end position="123"/>
    </location>
</feature>